<dbReference type="InterPro" id="IPR016047">
    <property type="entry name" value="M23ase_b-sheet_dom"/>
</dbReference>
<comment type="caution">
    <text evidence="2">The sequence shown here is derived from an EMBL/GenBank/DDBJ whole genome shotgun (WGS) entry which is preliminary data.</text>
</comment>
<dbReference type="STRING" id="1802471.A2115_01150"/>
<evidence type="ECO:0000313" key="3">
    <source>
        <dbReference type="Proteomes" id="UP000176198"/>
    </source>
</evidence>
<organism evidence="2 3">
    <name type="scientific">Candidatus Woesebacteria bacterium GWA1_41_8</name>
    <dbReference type="NCBI Taxonomy" id="1802471"/>
    <lineage>
        <taxon>Bacteria</taxon>
        <taxon>Candidatus Woeseibacteriota</taxon>
    </lineage>
</organism>
<sequence length="84" mass="8816">MAGVVQAASYTKIGYGNAVLISHGNDMTSLYAHLSKIEVKVGDVVESSTEIGKMGATGHATGPHLHLEIRDHGVPINPLSVLPR</sequence>
<feature type="domain" description="M23ase beta-sheet core" evidence="1">
    <location>
        <begin position="2"/>
        <end position="78"/>
    </location>
</feature>
<dbReference type="EMBL" id="MGFJ01000019">
    <property type="protein sequence ID" value="OGM02605.1"/>
    <property type="molecule type" value="Genomic_DNA"/>
</dbReference>
<proteinExistence type="predicted"/>
<gene>
    <name evidence="2" type="ORF">A2115_01150</name>
</gene>
<dbReference type="SUPFAM" id="SSF51261">
    <property type="entry name" value="Duplicated hybrid motif"/>
    <property type="match status" value="1"/>
</dbReference>
<dbReference type="AlphaFoldDB" id="A0A1F7WKR1"/>
<protein>
    <recommendedName>
        <fullName evidence="1">M23ase beta-sheet core domain-containing protein</fullName>
    </recommendedName>
</protein>
<accession>A0A1F7WKR1</accession>
<evidence type="ECO:0000313" key="2">
    <source>
        <dbReference type="EMBL" id="OGM02605.1"/>
    </source>
</evidence>
<dbReference type="PANTHER" id="PTHR21666">
    <property type="entry name" value="PEPTIDASE-RELATED"/>
    <property type="match status" value="1"/>
</dbReference>
<reference evidence="2 3" key="1">
    <citation type="journal article" date="2016" name="Nat. Commun.">
        <title>Thousands of microbial genomes shed light on interconnected biogeochemical processes in an aquifer system.</title>
        <authorList>
            <person name="Anantharaman K."/>
            <person name="Brown C.T."/>
            <person name="Hug L.A."/>
            <person name="Sharon I."/>
            <person name="Castelle C.J."/>
            <person name="Probst A.J."/>
            <person name="Thomas B.C."/>
            <person name="Singh A."/>
            <person name="Wilkins M.J."/>
            <person name="Karaoz U."/>
            <person name="Brodie E.L."/>
            <person name="Williams K.H."/>
            <person name="Hubbard S.S."/>
            <person name="Banfield J.F."/>
        </authorList>
    </citation>
    <scope>NUCLEOTIDE SEQUENCE [LARGE SCALE GENOMIC DNA]</scope>
</reference>
<dbReference type="Gene3D" id="2.70.70.10">
    <property type="entry name" value="Glucose Permease (Domain IIA)"/>
    <property type="match status" value="1"/>
</dbReference>
<evidence type="ECO:0000259" key="1">
    <source>
        <dbReference type="Pfam" id="PF01551"/>
    </source>
</evidence>
<dbReference type="Pfam" id="PF01551">
    <property type="entry name" value="Peptidase_M23"/>
    <property type="match status" value="1"/>
</dbReference>
<dbReference type="GO" id="GO:0004222">
    <property type="term" value="F:metalloendopeptidase activity"/>
    <property type="evidence" value="ECO:0007669"/>
    <property type="project" value="TreeGrafter"/>
</dbReference>
<name>A0A1F7WKR1_9BACT</name>
<dbReference type="CDD" id="cd12797">
    <property type="entry name" value="M23_peptidase"/>
    <property type="match status" value="1"/>
</dbReference>
<dbReference type="PANTHER" id="PTHR21666:SF270">
    <property type="entry name" value="MUREIN HYDROLASE ACTIVATOR ENVC"/>
    <property type="match status" value="1"/>
</dbReference>
<dbReference type="InterPro" id="IPR050570">
    <property type="entry name" value="Cell_wall_metabolism_enzyme"/>
</dbReference>
<dbReference type="Proteomes" id="UP000176198">
    <property type="component" value="Unassembled WGS sequence"/>
</dbReference>
<dbReference type="InterPro" id="IPR011055">
    <property type="entry name" value="Dup_hybrid_motif"/>
</dbReference>